<dbReference type="InterPro" id="IPR036551">
    <property type="entry name" value="Flavin_trans-like"/>
</dbReference>
<dbReference type="InterPro" id="IPR001647">
    <property type="entry name" value="HTH_TetR"/>
</dbReference>
<evidence type="ECO:0000256" key="6">
    <source>
        <dbReference type="ARBA" id="ARBA00022723"/>
    </source>
</evidence>
<evidence type="ECO:0000313" key="18">
    <source>
        <dbReference type="Proteomes" id="UP000030106"/>
    </source>
</evidence>
<keyword evidence="7" id="KW-0210">Decarboxylase</keyword>
<dbReference type="UniPathway" id="UPA00610">
    <property type="reaction ID" value="UER00666"/>
</dbReference>
<dbReference type="InterPro" id="IPR029054">
    <property type="entry name" value="dUTPase-like"/>
</dbReference>
<keyword evidence="10" id="KW-0173">Coenzyme A biosynthesis</keyword>
<evidence type="ECO:0000256" key="13">
    <source>
        <dbReference type="ARBA" id="ARBA00023239"/>
    </source>
</evidence>
<dbReference type="SUPFAM" id="SSF52507">
    <property type="entry name" value="Homo-oligomeric flavin-containing Cys decarboxylases, HFCD"/>
    <property type="match status" value="1"/>
</dbReference>
<dbReference type="GO" id="GO:0015937">
    <property type="term" value="P:coenzyme A biosynthetic process"/>
    <property type="evidence" value="ECO:0007669"/>
    <property type="project" value="UniProtKB-KW"/>
</dbReference>
<dbReference type="FunFam" id="1.10.357.10:FF:000002">
    <property type="entry name" value="Nucleoid occlusion factor SlmA"/>
    <property type="match status" value="1"/>
</dbReference>
<dbReference type="GO" id="GO:0003677">
    <property type="term" value="F:DNA binding"/>
    <property type="evidence" value="ECO:0007669"/>
    <property type="project" value="UniProtKB-KW"/>
</dbReference>
<dbReference type="Gene3D" id="3.40.50.1950">
    <property type="entry name" value="Flavin prenyltransferase-like"/>
    <property type="match status" value="1"/>
</dbReference>
<reference evidence="17 18" key="1">
    <citation type="submission" date="2012-10" db="EMBL/GenBank/DDBJ databases">
        <title>Genome sequencing and analysis of entomopathogenic fungi Beauveria bassiana D1-5.</title>
        <authorList>
            <person name="Li Q."/>
            <person name="Wang L."/>
            <person name="Zhang Z."/>
            <person name="Wang Q."/>
            <person name="Ren J."/>
            <person name="Wang M."/>
            <person name="Xu W."/>
            <person name="Wang J."/>
            <person name="Lu Y."/>
            <person name="Du Q."/>
            <person name="Sun Z."/>
        </authorList>
    </citation>
    <scope>NUCLEOTIDE SEQUENCE [LARGE SCALE GENOMIC DNA]</scope>
    <source>
        <strain evidence="17 18">D1-5</strain>
    </source>
</reference>
<dbReference type="Pfam" id="PF00440">
    <property type="entry name" value="TetR_N"/>
    <property type="match status" value="1"/>
</dbReference>
<dbReference type="GO" id="GO:0004632">
    <property type="term" value="F:phosphopantothenate--cysteine ligase activity"/>
    <property type="evidence" value="ECO:0007669"/>
    <property type="project" value="InterPro"/>
</dbReference>
<dbReference type="NCBIfam" id="NF007015">
    <property type="entry name" value="PRK09480.1"/>
    <property type="match status" value="1"/>
</dbReference>
<dbReference type="GO" id="GO:0046081">
    <property type="term" value="P:dUTP catabolic process"/>
    <property type="evidence" value="ECO:0007669"/>
    <property type="project" value="InterPro"/>
</dbReference>
<dbReference type="Pfam" id="PF22276">
    <property type="entry name" value="SlmA-like_C"/>
    <property type="match status" value="1"/>
</dbReference>
<evidence type="ECO:0000256" key="15">
    <source>
        <dbReference type="ARBA" id="ARBA00038350"/>
    </source>
</evidence>
<organism evidence="17 18">
    <name type="scientific">Beauveria bassiana D1-5</name>
    <dbReference type="NCBI Taxonomy" id="1245745"/>
    <lineage>
        <taxon>Eukaryota</taxon>
        <taxon>Fungi</taxon>
        <taxon>Dikarya</taxon>
        <taxon>Ascomycota</taxon>
        <taxon>Pezizomycotina</taxon>
        <taxon>Sordariomycetes</taxon>
        <taxon>Hypocreomycetidae</taxon>
        <taxon>Hypocreales</taxon>
        <taxon>Cordycipitaceae</taxon>
        <taxon>Beauveria</taxon>
    </lineage>
</organism>
<keyword evidence="6" id="KW-0479">Metal-binding</keyword>
<dbReference type="InterPro" id="IPR023769">
    <property type="entry name" value="NO_SlmA"/>
</dbReference>
<dbReference type="PANTHER" id="PTHR14359:SF6">
    <property type="entry name" value="PHOSPHOPANTOTHENOYLCYSTEINE DECARBOXYLASE"/>
    <property type="match status" value="1"/>
</dbReference>
<dbReference type="InterPro" id="IPR035929">
    <property type="entry name" value="CoaB-like_sf"/>
</dbReference>
<dbReference type="GO" id="GO:0004170">
    <property type="term" value="F:dUTP diphosphatase activity"/>
    <property type="evidence" value="ECO:0007669"/>
    <property type="project" value="InterPro"/>
</dbReference>
<dbReference type="AlphaFoldDB" id="A0A0A2VXC3"/>
<dbReference type="Proteomes" id="UP000030106">
    <property type="component" value="Unassembled WGS sequence"/>
</dbReference>
<keyword evidence="12" id="KW-0238">DNA-binding</keyword>
<dbReference type="InterPro" id="IPR036157">
    <property type="entry name" value="dUTPase-like_sf"/>
</dbReference>
<dbReference type="GO" id="GO:0015941">
    <property type="term" value="P:pantothenate catabolic process"/>
    <property type="evidence" value="ECO:0007669"/>
    <property type="project" value="InterPro"/>
</dbReference>
<dbReference type="PROSITE" id="PS50977">
    <property type="entry name" value="HTH_TETR_2"/>
    <property type="match status" value="1"/>
</dbReference>
<dbReference type="CDD" id="cd07557">
    <property type="entry name" value="trimeric_dUTPase"/>
    <property type="match status" value="1"/>
</dbReference>
<dbReference type="InterPro" id="IPR007085">
    <property type="entry name" value="DNA/pantothenate-metab_flavo_C"/>
</dbReference>
<dbReference type="Pfam" id="PF02441">
    <property type="entry name" value="Flavoprotein"/>
    <property type="match status" value="1"/>
</dbReference>
<dbReference type="Gene3D" id="1.10.357.10">
    <property type="entry name" value="Tetracycline Repressor, domain 2"/>
    <property type="match status" value="1"/>
</dbReference>
<keyword evidence="11" id="KW-0546">Nucleotide metabolism</keyword>
<evidence type="ECO:0000256" key="7">
    <source>
        <dbReference type="ARBA" id="ARBA00022793"/>
    </source>
</evidence>
<dbReference type="Gene3D" id="2.70.40.10">
    <property type="match status" value="1"/>
</dbReference>
<evidence type="ECO:0000256" key="8">
    <source>
        <dbReference type="ARBA" id="ARBA00022801"/>
    </source>
</evidence>
<evidence type="ECO:0000256" key="14">
    <source>
        <dbReference type="ARBA" id="ARBA00023306"/>
    </source>
</evidence>
<comment type="similarity">
    <text evidence="15">Belongs to the HFCD (homooligomeric flavin containing Cys decarboxylase) superfamily.</text>
</comment>
<dbReference type="InterPro" id="IPR036271">
    <property type="entry name" value="Tet_transcr_reg_TetR-rel_C_sf"/>
</dbReference>
<comment type="caution">
    <text evidence="17">The sequence shown here is derived from an EMBL/GenBank/DDBJ whole genome shotgun (WGS) entry which is preliminary data.</text>
</comment>
<dbReference type="HAMAP" id="MF_02225">
    <property type="entry name" value="CoaBC"/>
    <property type="match status" value="1"/>
</dbReference>
<dbReference type="InterPro" id="IPR023772">
    <property type="entry name" value="DNA-bd_HTH_TetR-type_CS"/>
</dbReference>
<proteinExistence type="inferred from homology"/>
<dbReference type="EMBL" id="ANFO01000251">
    <property type="protein sequence ID" value="KGQ11022.1"/>
    <property type="molecule type" value="Genomic_DNA"/>
</dbReference>
<dbReference type="STRING" id="1245745.A0A0A2VXC3"/>
<dbReference type="GO" id="GO:0004633">
    <property type="term" value="F:phosphopantothenoylcysteine decarboxylase activity"/>
    <property type="evidence" value="ECO:0007669"/>
    <property type="project" value="InterPro"/>
</dbReference>
<dbReference type="PANTHER" id="PTHR14359">
    <property type="entry name" value="HOMO-OLIGOMERIC FLAVIN CONTAINING CYS DECARBOXYLASE FAMILY"/>
    <property type="match status" value="1"/>
</dbReference>
<protein>
    <submittedName>
        <fullName evidence="17">Coenzyme A biosynthesis bifunctional protein CoaBC</fullName>
    </submittedName>
</protein>
<dbReference type="SUPFAM" id="SSF46689">
    <property type="entry name" value="Homeodomain-like"/>
    <property type="match status" value="1"/>
</dbReference>
<dbReference type="InterPro" id="IPR005252">
    <property type="entry name" value="CoaBC"/>
</dbReference>
<keyword evidence="9" id="KW-0460">Magnesium</keyword>
<dbReference type="GO" id="GO:0051301">
    <property type="term" value="P:cell division"/>
    <property type="evidence" value="ECO:0007669"/>
    <property type="project" value="UniProtKB-KW"/>
</dbReference>
<evidence type="ECO:0000256" key="4">
    <source>
        <dbReference type="ARBA" id="ARBA00022490"/>
    </source>
</evidence>
<evidence type="ECO:0000256" key="12">
    <source>
        <dbReference type="ARBA" id="ARBA00023125"/>
    </source>
</evidence>
<gene>
    <name evidence="17" type="ORF">BBAD15_g3606</name>
</gene>
<dbReference type="FunFam" id="3.40.50.1950:FF:000002">
    <property type="entry name" value="Coenzyme A biosynthesis bifunctional protein CoaBC"/>
    <property type="match status" value="1"/>
</dbReference>
<evidence type="ECO:0000256" key="5">
    <source>
        <dbReference type="ARBA" id="ARBA00022618"/>
    </source>
</evidence>
<dbReference type="InterPro" id="IPR008181">
    <property type="entry name" value="dUTPase"/>
</dbReference>
<comment type="subunit">
    <text evidence="3">Homotrimer.</text>
</comment>
<keyword evidence="13" id="KW-0456">Lyase</keyword>
<dbReference type="HAMAP" id="MF_01839">
    <property type="entry name" value="NO_factor_SlmA"/>
    <property type="match status" value="1"/>
</dbReference>
<dbReference type="NCBIfam" id="TIGR00576">
    <property type="entry name" value="dut"/>
    <property type="match status" value="1"/>
</dbReference>
<evidence type="ECO:0000256" key="2">
    <source>
        <dbReference type="ARBA" id="ARBA00005703"/>
    </source>
</evidence>
<evidence type="ECO:0000256" key="10">
    <source>
        <dbReference type="ARBA" id="ARBA00022993"/>
    </source>
</evidence>
<dbReference type="InterPro" id="IPR054580">
    <property type="entry name" value="SlmA-like_C"/>
</dbReference>
<dbReference type="Pfam" id="PF00692">
    <property type="entry name" value="dUTPase"/>
    <property type="match status" value="1"/>
</dbReference>
<dbReference type="PROSITE" id="PS01081">
    <property type="entry name" value="HTH_TETR_1"/>
    <property type="match status" value="1"/>
</dbReference>
<sequence length="706" mass="76720">MMGLSGKKIVLGVSGGIAAYKTPELVRRLRDRGADVRVVMTEAAKAFITPLSLQAVSGYPVSDSLLDPAAEAAMGHIELGKWADLVILAPATADLIARVAAGMANDLVSTICLATPAPVAVVPAMNQQMFRAAATQHNLGVLSARGLLIWGPDSGSQACGDIGPGRMLDPLTLVDMAVEHFSVVKDLQHLNVMITAGPTRERLDPVRYITNDSSGKMGFAIAAAAAARGANVTLISGPVNLPTPAWVNRIDVTTALEMNEAVQKRAVGQHIFIGCAAVADYRAAVVADEKIKKQGDEITIKMVKNPDVVAGVAALSEGRPYVVGRETKSYRLSVKHSLATFYWTRSLPAMMKKIDVKILDPRVGQQFPLPTYATSGSAGLDLRACLDDAVELAPGATTLLPTGLAIHIADASLAAVILPRSGLGHKHGVVLGNLVGLIDSDYQGQLMVSVWNRGQDSFTIQPGERIAQMVFVPVVQAEFNLVEDFDASDRGEGGFGHSGRQPQTRRLRARFGAYLTRNRREEILQSLAQMLESSDGSQRITTAKLAATVGVSEAALYRHFPSKMKMFDSLIEFIEDSLITRINLILKDEKDTLARLRLIVLLVLGFGERNPGLTRILTGHALMFEQDRLQDRINQLFERIEVQLRQVMREKKMREGEGFSTDEALLASQLLAFCEGMLSRFVRSDFRYLPTDDFDTRWPLIAAQLY</sequence>
<dbReference type="InterPro" id="IPR009057">
    <property type="entry name" value="Homeodomain-like_sf"/>
</dbReference>
<evidence type="ECO:0000259" key="16">
    <source>
        <dbReference type="PROSITE" id="PS50977"/>
    </source>
</evidence>
<comment type="similarity">
    <text evidence="2">Belongs to the PPC synthetase family.</text>
</comment>
<dbReference type="HAMAP" id="MF_00116">
    <property type="entry name" value="dUTPase_bact"/>
    <property type="match status" value="1"/>
</dbReference>
<feature type="domain" description="HTH tetR-type" evidence="16">
    <location>
        <begin position="517"/>
        <end position="578"/>
    </location>
</feature>
<dbReference type="SUPFAM" id="SSF102645">
    <property type="entry name" value="CoaB-like"/>
    <property type="match status" value="1"/>
</dbReference>
<evidence type="ECO:0000256" key="3">
    <source>
        <dbReference type="ARBA" id="ARBA00011233"/>
    </source>
</evidence>
<dbReference type="GO" id="GO:0000287">
    <property type="term" value="F:magnesium ion binding"/>
    <property type="evidence" value="ECO:0007669"/>
    <property type="project" value="InterPro"/>
</dbReference>
<keyword evidence="14" id="KW-0131">Cell cycle</keyword>
<dbReference type="NCBIfam" id="NF001862">
    <property type="entry name" value="PRK00601.1"/>
    <property type="match status" value="1"/>
</dbReference>
<dbReference type="GO" id="GO:0010181">
    <property type="term" value="F:FMN binding"/>
    <property type="evidence" value="ECO:0007669"/>
    <property type="project" value="InterPro"/>
</dbReference>
<dbReference type="InterPro" id="IPR033704">
    <property type="entry name" value="dUTPase_trimeric"/>
</dbReference>
<evidence type="ECO:0000256" key="9">
    <source>
        <dbReference type="ARBA" id="ARBA00022842"/>
    </source>
</evidence>
<dbReference type="Gene3D" id="3.40.50.10300">
    <property type="entry name" value="CoaB-like"/>
    <property type="match status" value="1"/>
</dbReference>
<evidence type="ECO:0000256" key="1">
    <source>
        <dbReference type="ARBA" id="ARBA00005142"/>
    </source>
</evidence>
<keyword evidence="8" id="KW-0378">Hydrolase</keyword>
<dbReference type="GO" id="GO:0071513">
    <property type="term" value="C:phosphopantothenoylcysteine decarboxylase complex"/>
    <property type="evidence" value="ECO:0007669"/>
    <property type="project" value="TreeGrafter"/>
</dbReference>
<comment type="pathway">
    <text evidence="1">Pyrimidine metabolism; dUMP biosynthesis; dUMP from dCTP (dUTP route): step 2/2.</text>
</comment>
<keyword evidence="4" id="KW-0963">Cytoplasm</keyword>
<name>A0A0A2VXC3_BEABA</name>
<dbReference type="NCBIfam" id="TIGR00521">
    <property type="entry name" value="coaBC_dfp"/>
    <property type="match status" value="1"/>
</dbReference>
<dbReference type="SUPFAM" id="SSF48498">
    <property type="entry name" value="Tetracyclin repressor-like, C-terminal domain"/>
    <property type="match status" value="1"/>
</dbReference>
<keyword evidence="5" id="KW-0132">Cell division</keyword>
<evidence type="ECO:0000256" key="11">
    <source>
        <dbReference type="ARBA" id="ARBA00023080"/>
    </source>
</evidence>
<dbReference type="FunFam" id="2.70.40.10:FF:000002">
    <property type="entry name" value="dUTP diphosphatase"/>
    <property type="match status" value="1"/>
</dbReference>
<dbReference type="Pfam" id="PF04127">
    <property type="entry name" value="DFP"/>
    <property type="match status" value="1"/>
</dbReference>
<evidence type="ECO:0000313" key="17">
    <source>
        <dbReference type="EMBL" id="KGQ11022.1"/>
    </source>
</evidence>
<dbReference type="SUPFAM" id="SSF51283">
    <property type="entry name" value="dUTPase-like"/>
    <property type="match status" value="1"/>
</dbReference>
<dbReference type="GO" id="GO:0010974">
    <property type="term" value="P:negative regulation of division septum assembly"/>
    <property type="evidence" value="ECO:0007669"/>
    <property type="project" value="InterPro"/>
</dbReference>
<dbReference type="HOGENOM" id="CLU_390785_0_0_1"/>
<dbReference type="GO" id="GO:0006226">
    <property type="term" value="P:dUMP biosynthetic process"/>
    <property type="evidence" value="ECO:0007669"/>
    <property type="project" value="UniProtKB-UniPathway"/>
</dbReference>
<dbReference type="InterPro" id="IPR003382">
    <property type="entry name" value="Flavoprotein"/>
</dbReference>
<accession>A0A0A2VXC3</accession>